<comment type="caution">
    <text evidence="11">The sequence shown here is derived from an EMBL/GenBank/DDBJ whole genome shotgun (WGS) entry which is preliminary data.</text>
</comment>
<dbReference type="PROSITE" id="PS51007">
    <property type="entry name" value="CYTC"/>
    <property type="match status" value="2"/>
</dbReference>
<keyword evidence="7 9" id="KW-0408">Iron</keyword>
<evidence type="ECO:0000256" key="6">
    <source>
        <dbReference type="ARBA" id="ARBA00023002"/>
    </source>
</evidence>
<evidence type="ECO:0000256" key="3">
    <source>
        <dbReference type="ARBA" id="ARBA00022723"/>
    </source>
</evidence>
<gene>
    <name evidence="11" type="ORF">ABT58_00555</name>
</gene>
<sequence>MIERSLLTLFVITLLCTSTMTWAVPNSGLSPQAELGRYLFNDVRLSREGNRSCALCHAPDLGWTNRFSRTPDIHGQATALNTPALLNVADYDLFMQATPGLTALAATIAVPLFSHTPEEMGMTPDLIKERLTESQSLYAPLFAAAFPAKSEVTTASIYSVDNVIAALVAYVSTIRTTDTAYHRFLSGEKSALSASQQRGLALFESERLACSQCHGGPLLNMPTASLKSRTQRYVNTGLYSEAALLQASDTFPQVLGLQHVTGQLADNGKFRIPSLINVAHTGPWGHDGSVTQLGDVIDHYAQGGRVLSLGLKQGDGRTHHAKDPRIQGFTLTPQEKADLLAFLQALSVPSMENMPQHITPFCQLIPLKNKQDPNPCIPAFDFQKQN</sequence>
<accession>A0A0J1GUE5</accession>
<evidence type="ECO:0000256" key="2">
    <source>
        <dbReference type="ARBA" id="ARBA00022617"/>
    </source>
</evidence>
<evidence type="ECO:0000313" key="11">
    <source>
        <dbReference type="EMBL" id="KLV03054.1"/>
    </source>
</evidence>
<dbReference type="Pfam" id="PF03150">
    <property type="entry name" value="CCP_MauG"/>
    <property type="match status" value="1"/>
</dbReference>
<proteinExistence type="predicted"/>
<dbReference type="Proteomes" id="UP000036426">
    <property type="component" value="Unassembled WGS sequence"/>
</dbReference>
<keyword evidence="4" id="KW-0732">Signal</keyword>
<dbReference type="EMBL" id="LDOV01000001">
    <property type="protein sequence ID" value="KLV03054.1"/>
    <property type="molecule type" value="Genomic_DNA"/>
</dbReference>
<reference evidence="11 12" key="1">
    <citation type="submission" date="2015-05" db="EMBL/GenBank/DDBJ databases">
        <title>Photobacterium galathea sp. nov.</title>
        <authorList>
            <person name="Machado H."/>
            <person name="Gram L."/>
        </authorList>
    </citation>
    <scope>NUCLEOTIDE SEQUENCE [LARGE SCALE GENOMIC DNA]</scope>
    <source>
        <strain evidence="11 12">DSM 25995</strain>
    </source>
</reference>
<feature type="binding site" description="axial binding residue" evidence="9">
    <location>
        <position position="57"/>
    </location>
    <ligand>
        <name>heme c</name>
        <dbReference type="ChEBI" id="CHEBI:61717"/>
        <label>1</label>
    </ligand>
    <ligandPart>
        <name>Fe</name>
        <dbReference type="ChEBI" id="CHEBI:18248"/>
    </ligandPart>
</feature>
<dbReference type="GO" id="GO:0004130">
    <property type="term" value="F:cytochrome-c peroxidase activity"/>
    <property type="evidence" value="ECO:0007669"/>
    <property type="project" value="TreeGrafter"/>
</dbReference>
<feature type="binding site" description="covalent" evidence="8">
    <location>
        <position position="210"/>
    </location>
    <ligand>
        <name>heme c</name>
        <dbReference type="ChEBI" id="CHEBI:61717"/>
        <label>2</label>
    </ligand>
</feature>
<feature type="binding site" description="covalent" evidence="8">
    <location>
        <position position="53"/>
    </location>
    <ligand>
        <name>heme c</name>
        <dbReference type="ChEBI" id="CHEBI:61717"/>
        <label>1</label>
    </ligand>
</feature>
<dbReference type="InterPro" id="IPR036909">
    <property type="entry name" value="Cyt_c-like_dom_sf"/>
</dbReference>
<dbReference type="InterPro" id="IPR026259">
    <property type="entry name" value="MauG/Cytc_peroxidase"/>
</dbReference>
<dbReference type="InterPro" id="IPR051395">
    <property type="entry name" value="Cytochrome_c_Peroxidase/MauG"/>
</dbReference>
<evidence type="ECO:0000256" key="8">
    <source>
        <dbReference type="PIRSR" id="PIRSR000294-1"/>
    </source>
</evidence>
<feature type="binding site" description="covalent" evidence="8">
    <location>
        <position position="56"/>
    </location>
    <ligand>
        <name>heme c</name>
        <dbReference type="ChEBI" id="CHEBI:61717"/>
        <label>1</label>
    </ligand>
</feature>
<comment type="subcellular location">
    <subcellularLocation>
        <location evidence="1">Periplasm</location>
    </subcellularLocation>
</comment>
<dbReference type="InterPro" id="IPR004852">
    <property type="entry name" value="Di-haem_cyt_c_peroxidsae"/>
</dbReference>
<evidence type="ECO:0000259" key="10">
    <source>
        <dbReference type="PROSITE" id="PS51007"/>
    </source>
</evidence>
<dbReference type="GO" id="GO:0020037">
    <property type="term" value="F:heme binding"/>
    <property type="evidence" value="ECO:0007669"/>
    <property type="project" value="InterPro"/>
</dbReference>
<dbReference type="GO" id="GO:0042597">
    <property type="term" value="C:periplasmic space"/>
    <property type="evidence" value="ECO:0007669"/>
    <property type="project" value="UniProtKB-SubCell"/>
</dbReference>
<comment type="cofactor">
    <cofactor evidence="8">
        <name>heme</name>
        <dbReference type="ChEBI" id="CHEBI:30413"/>
    </cofactor>
    <text evidence="8">Binds 2 heme groups.</text>
</comment>
<keyword evidence="3 9" id="KW-0479">Metal-binding</keyword>
<feature type="binding site" description="covalent" evidence="8">
    <location>
        <position position="213"/>
    </location>
    <ligand>
        <name>heme c</name>
        <dbReference type="ChEBI" id="CHEBI:61717"/>
        <label>2</label>
    </ligand>
</feature>
<protein>
    <recommendedName>
        <fullName evidence="10">Cytochrome c domain-containing protein</fullName>
    </recommendedName>
</protein>
<feature type="domain" description="Cytochrome c" evidence="10">
    <location>
        <begin position="194"/>
        <end position="347"/>
    </location>
</feature>
<dbReference type="GO" id="GO:0046872">
    <property type="term" value="F:metal ion binding"/>
    <property type="evidence" value="ECO:0007669"/>
    <property type="project" value="UniProtKB-KW"/>
</dbReference>
<dbReference type="Gene3D" id="1.10.760.10">
    <property type="entry name" value="Cytochrome c-like domain"/>
    <property type="match status" value="2"/>
</dbReference>
<evidence type="ECO:0000256" key="5">
    <source>
        <dbReference type="ARBA" id="ARBA00022764"/>
    </source>
</evidence>
<dbReference type="PANTHER" id="PTHR30600">
    <property type="entry name" value="CYTOCHROME C PEROXIDASE-RELATED"/>
    <property type="match status" value="1"/>
</dbReference>
<evidence type="ECO:0000313" key="12">
    <source>
        <dbReference type="Proteomes" id="UP000036426"/>
    </source>
</evidence>
<organism evidence="11 12">
    <name type="scientific">Photobacterium aphoticum</name>
    <dbReference type="NCBI Taxonomy" id="754436"/>
    <lineage>
        <taxon>Bacteria</taxon>
        <taxon>Pseudomonadati</taxon>
        <taxon>Pseudomonadota</taxon>
        <taxon>Gammaproteobacteria</taxon>
        <taxon>Vibrionales</taxon>
        <taxon>Vibrionaceae</taxon>
        <taxon>Photobacterium</taxon>
    </lineage>
</organism>
<comment type="PTM">
    <text evidence="8">Binds 2 heme groups per subunit.</text>
</comment>
<dbReference type="InterPro" id="IPR009056">
    <property type="entry name" value="Cyt_c-like_dom"/>
</dbReference>
<name>A0A0J1GUE5_9GAMM</name>
<keyword evidence="5" id="KW-0574">Periplasm</keyword>
<feature type="domain" description="Cytochrome c" evidence="10">
    <location>
        <begin position="31"/>
        <end position="175"/>
    </location>
</feature>
<feature type="binding site" description="axial binding residue" evidence="9">
    <location>
        <position position="214"/>
    </location>
    <ligand>
        <name>heme c</name>
        <dbReference type="ChEBI" id="CHEBI:61717"/>
        <label>2</label>
    </ligand>
    <ligandPart>
        <name>Fe</name>
        <dbReference type="ChEBI" id="CHEBI:18248"/>
    </ligandPart>
</feature>
<keyword evidence="6" id="KW-0560">Oxidoreductase</keyword>
<keyword evidence="2 8" id="KW-0349">Heme</keyword>
<dbReference type="GO" id="GO:0009055">
    <property type="term" value="F:electron transfer activity"/>
    <property type="evidence" value="ECO:0007669"/>
    <property type="project" value="InterPro"/>
</dbReference>
<dbReference type="AlphaFoldDB" id="A0A0J1GUE5"/>
<evidence type="ECO:0000256" key="4">
    <source>
        <dbReference type="ARBA" id="ARBA00022729"/>
    </source>
</evidence>
<dbReference type="PATRIC" id="fig|754436.4.peg.120"/>
<dbReference type="PANTHER" id="PTHR30600:SF10">
    <property type="entry name" value="BLL6722 PROTEIN"/>
    <property type="match status" value="1"/>
</dbReference>
<evidence type="ECO:0000256" key="9">
    <source>
        <dbReference type="PIRSR" id="PIRSR000294-2"/>
    </source>
</evidence>
<evidence type="ECO:0000256" key="7">
    <source>
        <dbReference type="ARBA" id="ARBA00023004"/>
    </source>
</evidence>
<keyword evidence="12" id="KW-1185">Reference proteome</keyword>
<dbReference type="SUPFAM" id="SSF46626">
    <property type="entry name" value="Cytochrome c"/>
    <property type="match status" value="2"/>
</dbReference>
<evidence type="ECO:0000256" key="1">
    <source>
        <dbReference type="ARBA" id="ARBA00004418"/>
    </source>
</evidence>
<dbReference type="PIRSF" id="PIRSF000294">
    <property type="entry name" value="Cytochrome-c_peroxidase"/>
    <property type="match status" value="1"/>
</dbReference>